<gene>
    <name evidence="2" type="ORF">POSPLADRAFT_1059744</name>
</gene>
<evidence type="ECO:0000313" key="3">
    <source>
        <dbReference type="Proteomes" id="UP000194127"/>
    </source>
</evidence>
<dbReference type="STRING" id="670580.A0A1X6MTL1"/>
<dbReference type="AlphaFoldDB" id="A0A1X6MTL1"/>
<protein>
    <submittedName>
        <fullName evidence="2">Uncharacterized protein</fullName>
    </submittedName>
</protein>
<feature type="compositionally biased region" description="Polar residues" evidence="1">
    <location>
        <begin position="134"/>
        <end position="151"/>
    </location>
</feature>
<feature type="compositionally biased region" description="Basic residues" evidence="1">
    <location>
        <begin position="268"/>
        <end position="278"/>
    </location>
</feature>
<reference evidence="2 3" key="1">
    <citation type="submission" date="2017-04" db="EMBL/GenBank/DDBJ databases">
        <title>Genome Sequence of the Model Brown-Rot Fungus Postia placenta SB12.</title>
        <authorList>
            <consortium name="DOE Joint Genome Institute"/>
            <person name="Gaskell J."/>
            <person name="Kersten P."/>
            <person name="Larrondo L.F."/>
            <person name="Canessa P."/>
            <person name="Martinez D."/>
            <person name="Hibbett D."/>
            <person name="Schmoll M."/>
            <person name="Kubicek C.P."/>
            <person name="Martinez A.T."/>
            <person name="Yadav J."/>
            <person name="Master E."/>
            <person name="Magnuson J.K."/>
            <person name="James T."/>
            <person name="Yaver D."/>
            <person name="Berka R."/>
            <person name="Labutti K."/>
            <person name="Lipzen A."/>
            <person name="Aerts A."/>
            <person name="Barry K."/>
            <person name="Henrissat B."/>
            <person name="Blanchette R."/>
            <person name="Grigoriev I."/>
            <person name="Cullen D."/>
        </authorList>
    </citation>
    <scope>NUCLEOTIDE SEQUENCE [LARGE SCALE GENOMIC DNA]</scope>
    <source>
        <strain evidence="2 3">MAD-698-R-SB12</strain>
    </source>
</reference>
<feature type="compositionally biased region" description="Basic and acidic residues" evidence="1">
    <location>
        <begin position="78"/>
        <end position="89"/>
    </location>
</feature>
<dbReference type="GeneID" id="36326139"/>
<feature type="compositionally biased region" description="Basic residues" evidence="1">
    <location>
        <begin position="102"/>
        <end position="112"/>
    </location>
</feature>
<feature type="region of interest" description="Disordered" evidence="1">
    <location>
        <begin position="64"/>
        <end position="127"/>
    </location>
</feature>
<feature type="region of interest" description="Disordered" evidence="1">
    <location>
        <begin position="132"/>
        <end position="151"/>
    </location>
</feature>
<accession>A0A1X6MTL1</accession>
<feature type="compositionally biased region" description="Basic residues" evidence="1">
    <location>
        <begin position="200"/>
        <end position="210"/>
    </location>
</feature>
<feature type="compositionally biased region" description="Acidic residues" evidence="1">
    <location>
        <begin position="236"/>
        <end position="263"/>
    </location>
</feature>
<dbReference type="EMBL" id="KZ110602">
    <property type="protein sequence ID" value="OSX59556.1"/>
    <property type="molecule type" value="Genomic_DNA"/>
</dbReference>
<keyword evidence="3" id="KW-1185">Reference proteome</keyword>
<feature type="region of interest" description="Disordered" evidence="1">
    <location>
        <begin position="198"/>
        <end position="278"/>
    </location>
</feature>
<feature type="region of interest" description="Disordered" evidence="1">
    <location>
        <begin position="321"/>
        <end position="415"/>
    </location>
</feature>
<dbReference type="RefSeq" id="XP_024336350.1">
    <property type="nucleotide sequence ID" value="XM_024481189.1"/>
</dbReference>
<feature type="compositionally biased region" description="Acidic residues" evidence="1">
    <location>
        <begin position="356"/>
        <end position="369"/>
    </location>
</feature>
<name>A0A1X6MTL1_9APHY</name>
<sequence>MSLKRYSTVHDLSALRLHPDGSRVQNRDANRSLRKANYVALDTRGNWIARDAGGIGAVKVRRTVRTEEDENSGNGQCDHGEEFELKDDSSSDGSEYEAGPSRKSRAKGKRKAGHEPKGTRAHKRRRFHEDYSFLGNTTSAQVPTDDTNALSRSGSYGQYDGLAELPVPSSDLLKCVHYFATTYYTAMGQLYDASREARQQKRLRRLQRLRGRPEGNRDQSEEPGTANTEHGHASDDVENDVDVEDEDREESGGDEDEDEDEDADGKATRRWGHSRSRRDRPTKVDMYKIFDGSALMALGMLVQEHIAQMFSGDVPEEWEAAMEAEAAQEHTQGGKRRRRSRGHKSEDKSEDGVFGSDEEDETTDEEEGASEAADDRIEMNAEANRRRTRGVVLPLDVVPYGDEDSDDEDFVPESD</sequence>
<feature type="compositionally biased region" description="Basic and acidic residues" evidence="1">
    <location>
        <begin position="211"/>
        <end position="220"/>
    </location>
</feature>
<feature type="compositionally biased region" description="Acidic residues" evidence="1">
    <location>
        <begin position="401"/>
        <end position="415"/>
    </location>
</feature>
<dbReference type="OrthoDB" id="2565191at2759"/>
<dbReference type="Proteomes" id="UP000194127">
    <property type="component" value="Unassembled WGS sequence"/>
</dbReference>
<evidence type="ECO:0000256" key="1">
    <source>
        <dbReference type="SAM" id="MobiDB-lite"/>
    </source>
</evidence>
<evidence type="ECO:0000313" key="2">
    <source>
        <dbReference type="EMBL" id="OSX59556.1"/>
    </source>
</evidence>
<proteinExistence type="predicted"/>
<feature type="compositionally biased region" description="Basic residues" evidence="1">
    <location>
        <begin position="333"/>
        <end position="342"/>
    </location>
</feature>
<feature type="compositionally biased region" description="Basic and acidic residues" evidence="1">
    <location>
        <begin position="373"/>
        <end position="385"/>
    </location>
</feature>
<organism evidence="2 3">
    <name type="scientific">Postia placenta MAD-698-R-SB12</name>
    <dbReference type="NCBI Taxonomy" id="670580"/>
    <lineage>
        <taxon>Eukaryota</taxon>
        <taxon>Fungi</taxon>
        <taxon>Dikarya</taxon>
        <taxon>Basidiomycota</taxon>
        <taxon>Agaricomycotina</taxon>
        <taxon>Agaricomycetes</taxon>
        <taxon>Polyporales</taxon>
        <taxon>Adustoporiaceae</taxon>
        <taxon>Rhodonia</taxon>
    </lineage>
</organism>